<dbReference type="PROSITE" id="PS00108">
    <property type="entry name" value="PROTEIN_KINASE_ST"/>
    <property type="match status" value="1"/>
</dbReference>
<dbReference type="InterPro" id="IPR030616">
    <property type="entry name" value="Aur-like"/>
</dbReference>
<dbReference type="InterPro" id="IPR000719">
    <property type="entry name" value="Prot_kinase_dom"/>
</dbReference>
<feature type="cross-link" description="Glycyl lysine isopeptide (Lys-Gly) (interchain with G-Cter in SUMO2)" evidence="9">
    <location>
        <position position="131"/>
    </location>
</feature>
<dbReference type="GO" id="GO:0106310">
    <property type="term" value="F:protein serine kinase activity"/>
    <property type="evidence" value="ECO:0007669"/>
    <property type="project" value="RHEA"/>
</dbReference>
<evidence type="ECO:0000259" key="13">
    <source>
        <dbReference type="PROSITE" id="PS50011"/>
    </source>
</evidence>
<feature type="domain" description="Protein kinase" evidence="13">
    <location>
        <begin position="4"/>
        <end position="256"/>
    </location>
</feature>
<evidence type="ECO:0000256" key="4">
    <source>
        <dbReference type="ARBA" id="ARBA00022741"/>
    </source>
</evidence>
<evidence type="ECO:0000256" key="12">
    <source>
        <dbReference type="RuleBase" id="RU367134"/>
    </source>
</evidence>
<comment type="subunit">
    <text evidence="1">Monomer.</text>
</comment>
<keyword evidence="3 12" id="KW-0808">Transferase</keyword>
<dbReference type="InterPro" id="IPR008271">
    <property type="entry name" value="Ser/Thr_kinase_AS"/>
</dbReference>
<dbReference type="RefSeq" id="XP_004034635.1">
    <property type="nucleotide sequence ID" value="XM_004034587.1"/>
</dbReference>
<comment type="catalytic activity">
    <reaction evidence="12">
        <text>L-threonyl-[protein] + ATP = O-phospho-L-threonyl-[protein] + ADP + H(+)</text>
        <dbReference type="Rhea" id="RHEA:46608"/>
        <dbReference type="Rhea" id="RHEA-COMP:11060"/>
        <dbReference type="Rhea" id="RHEA-COMP:11605"/>
        <dbReference type="ChEBI" id="CHEBI:15378"/>
        <dbReference type="ChEBI" id="CHEBI:30013"/>
        <dbReference type="ChEBI" id="CHEBI:30616"/>
        <dbReference type="ChEBI" id="CHEBI:61977"/>
        <dbReference type="ChEBI" id="CHEBI:456216"/>
        <dbReference type="EC" id="2.7.11.1"/>
    </reaction>
</comment>
<organism evidence="14 15">
    <name type="scientific">Ichthyophthirius multifiliis</name>
    <name type="common">White spot disease agent</name>
    <name type="synonym">Ich</name>
    <dbReference type="NCBI Taxonomy" id="5932"/>
    <lineage>
        <taxon>Eukaryota</taxon>
        <taxon>Sar</taxon>
        <taxon>Alveolata</taxon>
        <taxon>Ciliophora</taxon>
        <taxon>Intramacronucleata</taxon>
        <taxon>Oligohymenophorea</taxon>
        <taxon>Hymenostomatida</taxon>
        <taxon>Ophryoglenina</taxon>
        <taxon>Ichthyophthirius</taxon>
    </lineage>
</organism>
<feature type="active site" description="Proton acceptor" evidence="7">
    <location>
        <position position="129"/>
    </location>
</feature>
<feature type="binding site" evidence="8">
    <location>
        <position position="14"/>
    </location>
    <ligand>
        <name>ATP</name>
        <dbReference type="ChEBI" id="CHEBI:30616"/>
    </ligand>
</feature>
<dbReference type="InterPro" id="IPR017441">
    <property type="entry name" value="Protein_kinase_ATP_BS"/>
</dbReference>
<evidence type="ECO:0000256" key="2">
    <source>
        <dbReference type="ARBA" id="ARBA00022527"/>
    </source>
</evidence>
<dbReference type="AlphaFoldDB" id="G0QUF3"/>
<dbReference type="PROSITE" id="PS00107">
    <property type="entry name" value="PROTEIN_KINASE_ATP"/>
    <property type="match status" value="1"/>
</dbReference>
<evidence type="ECO:0000256" key="9">
    <source>
        <dbReference type="PIRSR" id="PIRSR630616-3"/>
    </source>
</evidence>
<evidence type="ECO:0000256" key="10">
    <source>
        <dbReference type="PROSITE-ProRule" id="PRU10141"/>
    </source>
</evidence>
<feature type="binding site" evidence="8">
    <location>
        <begin position="133"/>
        <end position="134"/>
    </location>
    <ligand>
        <name>ATP</name>
        <dbReference type="ChEBI" id="CHEBI:30616"/>
    </ligand>
</feature>
<evidence type="ECO:0000256" key="11">
    <source>
        <dbReference type="RuleBase" id="RU000304"/>
    </source>
</evidence>
<reference evidence="14 15" key="1">
    <citation type="submission" date="2011-07" db="EMBL/GenBank/DDBJ databases">
        <authorList>
            <person name="Coyne R."/>
            <person name="Brami D."/>
            <person name="Johnson J."/>
            <person name="Hostetler J."/>
            <person name="Hannick L."/>
            <person name="Clark T."/>
            <person name="Cassidy-Hanley D."/>
            <person name="Inman J."/>
        </authorList>
    </citation>
    <scope>NUCLEOTIDE SEQUENCE [LARGE SCALE GENOMIC DNA]</scope>
    <source>
        <strain evidence="14 15">G5</strain>
    </source>
</reference>
<dbReference type="OrthoDB" id="345735at2759"/>
<feature type="binding site" evidence="8">
    <location>
        <position position="146"/>
    </location>
    <ligand>
        <name>ATP</name>
        <dbReference type="ChEBI" id="CHEBI:30616"/>
    </ligand>
</feature>
<dbReference type="FunFam" id="1.10.510.10:FF:000571">
    <property type="entry name" value="Maternal embryonic leucine zipper kinase"/>
    <property type="match status" value="1"/>
</dbReference>
<keyword evidence="2 11" id="KW-0723">Serine/threonine-protein kinase</keyword>
<dbReference type="PROSITE" id="PS50011">
    <property type="entry name" value="PROTEIN_KINASE_DOM"/>
    <property type="match status" value="1"/>
</dbReference>
<sequence>MDSFVFGKKLGSGKFGDVYIAMEKQTGFKVAIKQIKKVNIKKLDAYEDIINELKALQILDHPNIIKLYGYFYENDTINIIQQIAPGKELFAELQAQVNKRFNEQTVSNYIKQIIHILLYVHQQGFIHRDIKPENILICDGVIKLCDFGCAGIIQKDQMRQTFCGTLDYLSPEMAQGKSYDQSVDVWSIGILTYELIFGRSPFYNQNHDAIIGKVINGSVQFGGPVSFDAADFIQKMLCKDPKKRILLNDALQHPFILNQSKKNAEYDIISLNDQAFLYRK</sequence>
<dbReference type="FunFam" id="3.30.200.20:FF:000042">
    <property type="entry name" value="Aurora kinase A"/>
    <property type="match status" value="1"/>
</dbReference>
<dbReference type="GO" id="GO:0004674">
    <property type="term" value="F:protein serine/threonine kinase activity"/>
    <property type="evidence" value="ECO:0007669"/>
    <property type="project" value="UniProtKB-KW"/>
</dbReference>
<dbReference type="Proteomes" id="UP000008983">
    <property type="component" value="Unassembled WGS sequence"/>
</dbReference>
<dbReference type="PANTHER" id="PTHR24350">
    <property type="entry name" value="SERINE/THREONINE-PROTEIN KINASE IAL-RELATED"/>
    <property type="match status" value="1"/>
</dbReference>
<dbReference type="SUPFAM" id="SSF56112">
    <property type="entry name" value="Protein kinase-like (PK-like)"/>
    <property type="match status" value="1"/>
</dbReference>
<evidence type="ECO:0000256" key="7">
    <source>
        <dbReference type="PIRSR" id="PIRSR630616-1"/>
    </source>
</evidence>
<dbReference type="SMART" id="SM00220">
    <property type="entry name" value="S_TKc"/>
    <property type="match status" value="1"/>
</dbReference>
<dbReference type="FunCoup" id="G0QUF3">
    <property type="interactions" value="47"/>
</dbReference>
<comment type="catalytic activity">
    <reaction evidence="12">
        <text>L-seryl-[protein] + ATP = O-phospho-L-seryl-[protein] + ADP + H(+)</text>
        <dbReference type="Rhea" id="RHEA:17989"/>
        <dbReference type="Rhea" id="RHEA-COMP:9863"/>
        <dbReference type="Rhea" id="RHEA-COMP:11604"/>
        <dbReference type="ChEBI" id="CHEBI:15378"/>
        <dbReference type="ChEBI" id="CHEBI:29999"/>
        <dbReference type="ChEBI" id="CHEBI:30616"/>
        <dbReference type="ChEBI" id="CHEBI:83421"/>
        <dbReference type="ChEBI" id="CHEBI:456216"/>
        <dbReference type="EC" id="2.7.11.1"/>
    </reaction>
</comment>
<keyword evidence="6 8" id="KW-0067">ATP-binding</keyword>
<keyword evidence="15" id="KW-1185">Reference proteome</keyword>
<keyword evidence="5 12" id="KW-0418">Kinase</keyword>
<evidence type="ECO:0000256" key="1">
    <source>
        <dbReference type="ARBA" id="ARBA00011245"/>
    </source>
</evidence>
<gene>
    <name evidence="14" type="ORF">IMG5_116790</name>
</gene>
<evidence type="ECO:0000256" key="3">
    <source>
        <dbReference type="ARBA" id="ARBA00022679"/>
    </source>
</evidence>
<accession>G0QUF3</accession>
<dbReference type="InterPro" id="IPR011009">
    <property type="entry name" value="Kinase-like_dom_sf"/>
</dbReference>
<evidence type="ECO:0000313" key="14">
    <source>
        <dbReference type="EMBL" id="EGR31149.1"/>
    </source>
</evidence>
<dbReference type="CDD" id="cd14007">
    <property type="entry name" value="STKc_Aurora"/>
    <property type="match status" value="1"/>
</dbReference>
<dbReference type="OMA" id="IYSSFEF"/>
<name>G0QUF3_ICHMU</name>
<keyword evidence="4 8" id="KW-0547">Nucleotide-binding</keyword>
<dbReference type="Gene3D" id="1.10.510.10">
    <property type="entry name" value="Transferase(Phosphotransferase) domain 1"/>
    <property type="match status" value="1"/>
</dbReference>
<proteinExistence type="inferred from homology"/>
<evidence type="ECO:0000256" key="5">
    <source>
        <dbReference type="ARBA" id="ARBA00022777"/>
    </source>
</evidence>
<protein>
    <recommendedName>
        <fullName evidence="12">Aurora kinase</fullName>
        <ecNumber evidence="12">2.7.11.1</ecNumber>
    </recommendedName>
</protein>
<dbReference type="Pfam" id="PF00069">
    <property type="entry name" value="Pkinase"/>
    <property type="match status" value="1"/>
</dbReference>
<dbReference type="eggNOG" id="KOG0580">
    <property type="taxonomic scope" value="Eukaryota"/>
</dbReference>
<evidence type="ECO:0000256" key="6">
    <source>
        <dbReference type="ARBA" id="ARBA00022840"/>
    </source>
</evidence>
<evidence type="ECO:0000256" key="8">
    <source>
        <dbReference type="PIRSR" id="PIRSR630616-2"/>
    </source>
</evidence>
<feature type="binding site" evidence="8 10">
    <location>
        <position position="33"/>
    </location>
    <ligand>
        <name>ATP</name>
        <dbReference type="ChEBI" id="CHEBI:30616"/>
    </ligand>
</feature>
<dbReference type="EC" id="2.7.11.1" evidence="12"/>
<dbReference type="InParanoid" id="G0QUF3"/>
<comment type="similarity">
    <text evidence="12">Belongs to the protein kinase superfamily. Ser/Thr protein kinase family. Aurora subfamily.</text>
</comment>
<dbReference type="GO" id="GO:0005524">
    <property type="term" value="F:ATP binding"/>
    <property type="evidence" value="ECO:0007669"/>
    <property type="project" value="UniProtKB-UniRule"/>
</dbReference>
<dbReference type="EMBL" id="GL983911">
    <property type="protein sequence ID" value="EGR31149.1"/>
    <property type="molecule type" value="Genomic_DNA"/>
</dbReference>
<dbReference type="GeneID" id="14907287"/>
<evidence type="ECO:0000313" key="15">
    <source>
        <dbReference type="Proteomes" id="UP000008983"/>
    </source>
</evidence>
<dbReference type="STRING" id="857967.G0QUF3"/>